<dbReference type="Pfam" id="PF00179">
    <property type="entry name" value="UQ_con"/>
    <property type="match status" value="1"/>
</dbReference>
<dbReference type="InParanoid" id="D7G8X7"/>
<organism evidence="7 8">
    <name type="scientific">Ectocarpus siliculosus</name>
    <name type="common">Brown alga</name>
    <name type="synonym">Conferva siliculosa</name>
    <dbReference type="NCBI Taxonomy" id="2880"/>
    <lineage>
        <taxon>Eukaryota</taxon>
        <taxon>Sar</taxon>
        <taxon>Stramenopiles</taxon>
        <taxon>Ochrophyta</taxon>
        <taxon>PX clade</taxon>
        <taxon>Phaeophyceae</taxon>
        <taxon>Ectocarpales</taxon>
        <taxon>Ectocarpaceae</taxon>
        <taxon>Ectocarpus</taxon>
    </lineage>
</organism>
<dbReference type="PANTHER" id="PTHR24067">
    <property type="entry name" value="UBIQUITIN-CONJUGATING ENZYME E2"/>
    <property type="match status" value="1"/>
</dbReference>
<dbReference type="Proteomes" id="UP000002630">
    <property type="component" value="Linkage Group LG10"/>
</dbReference>
<accession>D7G8X7</accession>
<protein>
    <recommendedName>
        <fullName evidence="1">E2 ubiquitin-conjugating enzyme</fullName>
        <ecNumber evidence="1">2.3.2.23</ecNumber>
    </recommendedName>
</protein>
<feature type="domain" description="UBC core" evidence="6">
    <location>
        <begin position="1"/>
        <end position="147"/>
    </location>
</feature>
<keyword evidence="4" id="KW-0833">Ubl conjugation pathway</keyword>
<dbReference type="EMBL" id="FN649160">
    <property type="protein sequence ID" value="CBJ28145.1"/>
    <property type="molecule type" value="Genomic_DNA"/>
</dbReference>
<reference evidence="7 8" key="1">
    <citation type="journal article" date="2010" name="Nature">
        <title>The Ectocarpus genome and the independent evolution of multicellularity in brown algae.</title>
        <authorList>
            <person name="Cock J.M."/>
            <person name="Sterck L."/>
            <person name="Rouze P."/>
            <person name="Scornet D."/>
            <person name="Allen A.E."/>
            <person name="Amoutzias G."/>
            <person name="Anthouard V."/>
            <person name="Artiguenave F."/>
            <person name="Aury J.M."/>
            <person name="Badger J.H."/>
            <person name="Beszteri B."/>
            <person name="Billiau K."/>
            <person name="Bonnet E."/>
            <person name="Bothwell J.H."/>
            <person name="Bowler C."/>
            <person name="Boyen C."/>
            <person name="Brownlee C."/>
            <person name="Carrano C.J."/>
            <person name="Charrier B."/>
            <person name="Cho G.Y."/>
            <person name="Coelho S.M."/>
            <person name="Collen J."/>
            <person name="Corre E."/>
            <person name="Da Silva C."/>
            <person name="Delage L."/>
            <person name="Delaroque N."/>
            <person name="Dittami S.M."/>
            <person name="Doulbeau S."/>
            <person name="Elias M."/>
            <person name="Farnham G."/>
            <person name="Gachon C.M."/>
            <person name="Gschloessl B."/>
            <person name="Heesch S."/>
            <person name="Jabbari K."/>
            <person name="Jubin C."/>
            <person name="Kawai H."/>
            <person name="Kimura K."/>
            <person name="Kloareg B."/>
            <person name="Kupper F.C."/>
            <person name="Lang D."/>
            <person name="Le Bail A."/>
            <person name="Leblanc C."/>
            <person name="Lerouge P."/>
            <person name="Lohr M."/>
            <person name="Lopez P.J."/>
            <person name="Martens C."/>
            <person name="Maumus F."/>
            <person name="Michel G."/>
            <person name="Miranda-Saavedra D."/>
            <person name="Morales J."/>
            <person name="Moreau H."/>
            <person name="Motomura T."/>
            <person name="Nagasato C."/>
            <person name="Napoli C.A."/>
            <person name="Nelson D.R."/>
            <person name="Nyvall-Collen P."/>
            <person name="Peters A.F."/>
            <person name="Pommier C."/>
            <person name="Potin P."/>
            <person name="Poulain J."/>
            <person name="Quesneville H."/>
            <person name="Read B."/>
            <person name="Rensing S.A."/>
            <person name="Ritter A."/>
            <person name="Rousvoal S."/>
            <person name="Samanta M."/>
            <person name="Samson G."/>
            <person name="Schroeder D.C."/>
            <person name="Segurens B."/>
            <person name="Strittmatter M."/>
            <person name="Tonon T."/>
            <person name="Tregear J.W."/>
            <person name="Valentin K."/>
            <person name="von Dassow P."/>
            <person name="Yamagishi T."/>
            <person name="Van de Peer Y."/>
            <person name="Wincker P."/>
        </authorList>
    </citation>
    <scope>NUCLEOTIDE SEQUENCE [LARGE SCALE GENOMIC DNA]</scope>
    <source>
        <strain evidence="8">Ec32 / CCAP1310/4</strain>
    </source>
</reference>
<keyword evidence="8" id="KW-1185">Reference proteome</keyword>
<evidence type="ECO:0000256" key="4">
    <source>
        <dbReference type="ARBA" id="ARBA00022786"/>
    </source>
</evidence>
<keyword evidence="2" id="KW-0808">Transferase</keyword>
<evidence type="ECO:0000313" key="7">
    <source>
        <dbReference type="EMBL" id="CBJ28145.1"/>
    </source>
</evidence>
<evidence type="ECO:0000256" key="5">
    <source>
        <dbReference type="ARBA" id="ARBA00022840"/>
    </source>
</evidence>
<dbReference type="EMBL" id="FN649735">
    <property type="protein sequence ID" value="CBJ28145.1"/>
    <property type="molecule type" value="Genomic_DNA"/>
</dbReference>
<dbReference type="InterPro" id="IPR050113">
    <property type="entry name" value="Ub_conjugating_enzyme"/>
</dbReference>
<name>D7G8X7_ECTSI</name>
<keyword evidence="3" id="KW-0547">Nucleotide-binding</keyword>
<dbReference type="InterPro" id="IPR000608">
    <property type="entry name" value="UBC"/>
</dbReference>
<evidence type="ECO:0000256" key="3">
    <source>
        <dbReference type="ARBA" id="ARBA00022741"/>
    </source>
</evidence>
<dbReference type="Gene3D" id="3.10.110.10">
    <property type="entry name" value="Ubiquitin Conjugating Enzyme"/>
    <property type="match status" value="1"/>
</dbReference>
<dbReference type="InterPro" id="IPR016135">
    <property type="entry name" value="UBQ-conjugating_enzyme/RWD"/>
</dbReference>
<dbReference type="FunFam" id="3.10.110.10:FF:000060">
    <property type="entry name" value="Ubiquitin conjugating enzyme (UbcB)"/>
    <property type="match status" value="1"/>
</dbReference>
<dbReference type="GO" id="GO:0005524">
    <property type="term" value="F:ATP binding"/>
    <property type="evidence" value="ECO:0007669"/>
    <property type="project" value="UniProtKB-KW"/>
</dbReference>
<evidence type="ECO:0000256" key="1">
    <source>
        <dbReference type="ARBA" id="ARBA00012486"/>
    </source>
</evidence>
<dbReference type="EC" id="2.3.2.23" evidence="1"/>
<dbReference type="OrthoDB" id="7851174at2759"/>
<evidence type="ECO:0000259" key="6">
    <source>
        <dbReference type="PROSITE" id="PS50127"/>
    </source>
</evidence>
<dbReference type="GO" id="GO:0061631">
    <property type="term" value="F:ubiquitin conjugating enzyme activity"/>
    <property type="evidence" value="ECO:0007669"/>
    <property type="project" value="UniProtKB-EC"/>
</dbReference>
<dbReference type="PROSITE" id="PS50127">
    <property type="entry name" value="UBC_2"/>
    <property type="match status" value="1"/>
</dbReference>
<sequence length="148" mass="17030">MARRLQKELAELRKNKLEWCDIQPMDDDIMRWTAMLVGPDDTPFGGGCFNLEIEFPAEYPFKAPKVRFVTRIYHPNVKTDSGEICSDILNENWGPTLNVTYVLNTIRQMLQEPHADNPLEADIARQLAEDKDAFTQTAKKWTLDFASP</sequence>
<proteinExistence type="predicted"/>
<gene>
    <name evidence="7" type="ORF">Esi_0092_0089</name>
</gene>
<dbReference type="SMART" id="SM00212">
    <property type="entry name" value="UBCc"/>
    <property type="match status" value="1"/>
</dbReference>
<dbReference type="SUPFAM" id="SSF54495">
    <property type="entry name" value="UBC-like"/>
    <property type="match status" value="1"/>
</dbReference>
<keyword evidence="5" id="KW-0067">ATP-binding</keyword>
<dbReference type="STRING" id="2880.D7G8X7"/>
<dbReference type="eggNOG" id="KOG0417">
    <property type="taxonomic scope" value="Eukaryota"/>
</dbReference>
<dbReference type="AlphaFoldDB" id="D7G8X7"/>
<dbReference type="OMA" id="ADLHTWH"/>
<evidence type="ECO:0000256" key="2">
    <source>
        <dbReference type="ARBA" id="ARBA00022679"/>
    </source>
</evidence>
<evidence type="ECO:0000313" key="8">
    <source>
        <dbReference type="Proteomes" id="UP000002630"/>
    </source>
</evidence>